<dbReference type="GO" id="GO:0030677">
    <property type="term" value="C:ribonuclease P complex"/>
    <property type="evidence" value="ECO:0007669"/>
    <property type="project" value="InterPro"/>
</dbReference>
<dbReference type="PANTHER" id="PTHR48414">
    <property type="entry name" value="POP5 HOMOLOG, RIBONUCLEASE P_MRP SUBUNIT"/>
    <property type="match status" value="1"/>
</dbReference>
<evidence type="ECO:0000256" key="6">
    <source>
        <dbReference type="PIRNR" id="PIRNR023803"/>
    </source>
</evidence>
<evidence type="ECO:0000256" key="5">
    <source>
        <dbReference type="ARBA" id="ARBA00044198"/>
    </source>
</evidence>
<gene>
    <name evidence="7" type="ORF">BSL78_03258</name>
</gene>
<sequence length="179" mass="20377">MVRLKNRYFLCKVIFPSPDESNEMLTSQEFRRAIEKAARKSLGSSDLALWATGYEMHINSGSSIFDSYLLVGKVIKVNSHSKTAIVRVQHRATRMLSQLLPFIKQHQKTDVIIQTLHVTGTVATCQKALIKYERRTLLELLRNTTNKDHRKKIQEALLSCTLDLQGQKIASDNDNDGFT</sequence>
<reference evidence="7 8" key="1">
    <citation type="journal article" date="2017" name="PLoS Biol.">
        <title>The sea cucumber genome provides insights into morphological evolution and visceral regeneration.</title>
        <authorList>
            <person name="Zhang X."/>
            <person name="Sun L."/>
            <person name="Yuan J."/>
            <person name="Sun Y."/>
            <person name="Gao Y."/>
            <person name="Zhang L."/>
            <person name="Li S."/>
            <person name="Dai H."/>
            <person name="Hamel J.F."/>
            <person name="Liu C."/>
            <person name="Yu Y."/>
            <person name="Liu S."/>
            <person name="Lin W."/>
            <person name="Guo K."/>
            <person name="Jin S."/>
            <person name="Xu P."/>
            <person name="Storey K.B."/>
            <person name="Huan P."/>
            <person name="Zhang T."/>
            <person name="Zhou Y."/>
            <person name="Zhang J."/>
            <person name="Lin C."/>
            <person name="Li X."/>
            <person name="Xing L."/>
            <person name="Huo D."/>
            <person name="Sun M."/>
            <person name="Wang L."/>
            <person name="Mercier A."/>
            <person name="Li F."/>
            <person name="Yang H."/>
            <person name="Xiang J."/>
        </authorList>
    </citation>
    <scope>NUCLEOTIDE SEQUENCE [LARGE SCALE GENOMIC DNA]</scope>
    <source>
        <strain evidence="7">Shaxun</strain>
        <tissue evidence="7">Muscle</tissue>
    </source>
</reference>
<comment type="subcellular location">
    <subcellularLocation>
        <location evidence="6">Nucleus</location>
        <location evidence="6">Nucleolus</location>
    </subcellularLocation>
</comment>
<accession>A0A2G8LHS9</accession>
<dbReference type="OrthoDB" id="24745at2759"/>
<comment type="function">
    <text evidence="6">Component of ribonuclease P, a protein complex that generates mature tRNA molecules by cleaving their 5'-ends.</text>
</comment>
<dbReference type="GO" id="GO:0033204">
    <property type="term" value="F:ribonuclease P RNA binding"/>
    <property type="evidence" value="ECO:0007669"/>
    <property type="project" value="InterPro"/>
</dbReference>
<dbReference type="InterPro" id="IPR002759">
    <property type="entry name" value="Pop5/Rpp14/Rnp2-like"/>
</dbReference>
<organism evidence="7 8">
    <name type="scientific">Stichopus japonicus</name>
    <name type="common">Sea cucumber</name>
    <dbReference type="NCBI Taxonomy" id="307972"/>
    <lineage>
        <taxon>Eukaryota</taxon>
        <taxon>Metazoa</taxon>
        <taxon>Echinodermata</taxon>
        <taxon>Eleutherozoa</taxon>
        <taxon>Echinozoa</taxon>
        <taxon>Holothuroidea</taxon>
        <taxon>Aspidochirotacea</taxon>
        <taxon>Aspidochirotida</taxon>
        <taxon>Stichopodidae</taxon>
        <taxon>Apostichopus</taxon>
    </lineage>
</organism>
<evidence type="ECO:0000256" key="4">
    <source>
        <dbReference type="ARBA" id="ARBA00023242"/>
    </source>
</evidence>
<dbReference type="Pfam" id="PF01900">
    <property type="entry name" value="RNase_P_Rpp14"/>
    <property type="match status" value="1"/>
</dbReference>
<dbReference type="InterPro" id="IPR038085">
    <property type="entry name" value="Rnp2-like_sf"/>
</dbReference>
<proteinExistence type="inferred from homology"/>
<dbReference type="GO" id="GO:0006364">
    <property type="term" value="P:rRNA processing"/>
    <property type="evidence" value="ECO:0007669"/>
    <property type="project" value="UniProtKB-KW"/>
</dbReference>
<evidence type="ECO:0000256" key="3">
    <source>
        <dbReference type="ARBA" id="ARBA00022694"/>
    </source>
</evidence>
<keyword evidence="3 6" id="KW-0819">tRNA processing</keyword>
<dbReference type="GO" id="GO:0001682">
    <property type="term" value="P:tRNA 5'-leader removal"/>
    <property type="evidence" value="ECO:0007669"/>
    <property type="project" value="InterPro"/>
</dbReference>
<evidence type="ECO:0000256" key="1">
    <source>
        <dbReference type="ARBA" id="ARBA00010800"/>
    </source>
</evidence>
<dbReference type="PANTHER" id="PTHR48414:SF1">
    <property type="entry name" value="POP5 HOMOLOG, RIBONUCLEASE P_MRP SUBUNIT"/>
    <property type="match status" value="1"/>
</dbReference>
<keyword evidence="4 6" id="KW-0539">Nucleus</keyword>
<dbReference type="Gene3D" id="3.30.70.3250">
    <property type="entry name" value="Ribonuclease P, Pop5 subunit"/>
    <property type="match status" value="1"/>
</dbReference>
<dbReference type="InterPro" id="IPR016819">
    <property type="entry name" value="RNase_P/MRP_POP5"/>
</dbReference>
<dbReference type="EMBL" id="MRZV01000073">
    <property type="protein sequence ID" value="PIK59803.1"/>
    <property type="molecule type" value="Genomic_DNA"/>
</dbReference>
<dbReference type="GO" id="GO:0005730">
    <property type="term" value="C:nucleolus"/>
    <property type="evidence" value="ECO:0007669"/>
    <property type="project" value="UniProtKB-SubCell"/>
</dbReference>
<evidence type="ECO:0000313" key="8">
    <source>
        <dbReference type="Proteomes" id="UP000230750"/>
    </source>
</evidence>
<comment type="similarity">
    <text evidence="1 6">Belongs to the eukaryotic/archaeal RNase P protein component 2 family.</text>
</comment>
<protein>
    <recommendedName>
        <fullName evidence="5 6">Ribonuclease P/MRP protein subunit POP5</fullName>
    </recommendedName>
</protein>
<evidence type="ECO:0000256" key="2">
    <source>
        <dbReference type="ARBA" id="ARBA00022552"/>
    </source>
</evidence>
<keyword evidence="8" id="KW-1185">Reference proteome</keyword>
<dbReference type="STRING" id="307972.A0A2G8LHS9"/>
<keyword evidence="2" id="KW-0698">rRNA processing</keyword>
<dbReference type="SUPFAM" id="SSF160350">
    <property type="entry name" value="Rnp2-like"/>
    <property type="match status" value="1"/>
</dbReference>
<dbReference type="AlphaFoldDB" id="A0A2G8LHS9"/>
<comment type="caution">
    <text evidence="7">The sequence shown here is derived from an EMBL/GenBank/DDBJ whole genome shotgun (WGS) entry which is preliminary data.</text>
</comment>
<evidence type="ECO:0000313" key="7">
    <source>
        <dbReference type="EMBL" id="PIK59803.1"/>
    </source>
</evidence>
<dbReference type="PIRSF" id="PIRSF023803">
    <property type="entry name" value="Ribonuclease_P_prd"/>
    <property type="match status" value="1"/>
</dbReference>
<name>A0A2G8LHS9_STIJA</name>
<dbReference type="Proteomes" id="UP000230750">
    <property type="component" value="Unassembled WGS sequence"/>
</dbReference>